<organism evidence="15 16">
    <name type="scientific">Phyllachora maydis</name>
    <dbReference type="NCBI Taxonomy" id="1825666"/>
    <lineage>
        <taxon>Eukaryota</taxon>
        <taxon>Fungi</taxon>
        <taxon>Dikarya</taxon>
        <taxon>Ascomycota</taxon>
        <taxon>Pezizomycotina</taxon>
        <taxon>Sordariomycetes</taxon>
        <taxon>Sordariomycetidae</taxon>
        <taxon>Phyllachorales</taxon>
        <taxon>Phyllachoraceae</taxon>
        <taxon>Phyllachora</taxon>
    </lineage>
</organism>
<keyword evidence="9" id="KW-0805">Transcription regulation</keyword>
<dbReference type="GO" id="GO:0005634">
    <property type="term" value="C:nucleus"/>
    <property type="evidence" value="ECO:0007669"/>
    <property type="project" value="UniProtKB-SubCell"/>
</dbReference>
<keyword evidence="8" id="KW-0779">Telomere</keyword>
<proteinExistence type="inferred from homology"/>
<reference evidence="15" key="1">
    <citation type="journal article" date="2023" name="Mol. Plant Microbe Interact.">
        <title>Elucidating the Obligate Nature and Biological Capacity of an Invasive Fungal Corn Pathogen.</title>
        <authorList>
            <person name="MacCready J.S."/>
            <person name="Roggenkamp E.M."/>
            <person name="Gdanetz K."/>
            <person name="Chilvers M.I."/>
        </authorList>
    </citation>
    <scope>NUCLEOTIDE SEQUENCE</scope>
    <source>
        <strain evidence="15">PM02</strain>
    </source>
</reference>
<keyword evidence="12" id="KW-0539">Nucleus</keyword>
<comment type="similarity">
    <text evidence="3">Belongs to the GON7 family.</text>
</comment>
<evidence type="ECO:0000256" key="12">
    <source>
        <dbReference type="ARBA" id="ARBA00023242"/>
    </source>
</evidence>
<sequence length="107" mass="11609">MTSTTTPAATHPRLSLSYTSPSHASFFVAIDLVAPPTEDSAPDRSRYLHELRCAVVAAQARVNQELTPRMDEDKARAATSATDEEEKAEEEKAEENYGEQGAVEAEG</sequence>
<evidence type="ECO:0000313" key="15">
    <source>
        <dbReference type="EMBL" id="KAK2069798.1"/>
    </source>
</evidence>
<keyword evidence="16" id="KW-1185">Reference proteome</keyword>
<accession>A0AAD9MDD7</accession>
<comment type="caution">
    <text evidence="15">The sequence shown here is derived from an EMBL/GenBank/DDBJ whole genome shotgun (WGS) entry which is preliminary data.</text>
</comment>
<gene>
    <name evidence="15" type="ORF">P8C59_004345</name>
</gene>
<protein>
    <recommendedName>
        <fullName evidence="5">EKC/KEOPS complex subunit GON7</fullName>
    </recommendedName>
</protein>
<keyword evidence="10" id="KW-0010">Activator</keyword>
<evidence type="ECO:0000256" key="11">
    <source>
        <dbReference type="ARBA" id="ARBA00023163"/>
    </source>
</evidence>
<comment type="function">
    <text evidence="13">Component of the EKC/KEOPS complex that is required for the formation of a threonylcarbamoyl group on adenosine at position 37 (t(6)A37) in tRNAs that read codons beginning with adenine. The complex is probably involved in the transfer of the threonylcarbamoyl moiety of threonylcarbamoyl-AMP (TC-AMP) to the N6 group of A37. GON7 likely plays a supporting role to the catalytic subunit KAE1 in the complex. The EKC/KEOPS complex also promotes both telomere uncapping and telomere elongation. The complex is required for efficient recruitment of transcriptional coactivators.</text>
</comment>
<evidence type="ECO:0000313" key="16">
    <source>
        <dbReference type="Proteomes" id="UP001217918"/>
    </source>
</evidence>
<comment type="subunit">
    <text evidence="4">Component of the EKC/KEOPS complex composed of at least BUD32, CGI121, GON7, KAE1 and PCC1; the whole complex dimerizes.</text>
</comment>
<evidence type="ECO:0000256" key="4">
    <source>
        <dbReference type="ARBA" id="ARBA00011534"/>
    </source>
</evidence>
<dbReference type="AlphaFoldDB" id="A0AAD9MDD7"/>
<evidence type="ECO:0000256" key="3">
    <source>
        <dbReference type="ARBA" id="ARBA00008529"/>
    </source>
</evidence>
<evidence type="ECO:0000256" key="7">
    <source>
        <dbReference type="ARBA" id="ARBA00022694"/>
    </source>
</evidence>
<evidence type="ECO:0000256" key="13">
    <source>
        <dbReference type="ARBA" id="ARBA00025393"/>
    </source>
</evidence>
<dbReference type="Proteomes" id="UP001217918">
    <property type="component" value="Unassembled WGS sequence"/>
</dbReference>
<keyword evidence="7" id="KW-0819">tRNA processing</keyword>
<keyword evidence="11" id="KW-0804">Transcription</keyword>
<evidence type="ECO:0000256" key="1">
    <source>
        <dbReference type="ARBA" id="ARBA00004123"/>
    </source>
</evidence>
<evidence type="ECO:0000256" key="14">
    <source>
        <dbReference type="SAM" id="MobiDB-lite"/>
    </source>
</evidence>
<evidence type="ECO:0000256" key="6">
    <source>
        <dbReference type="ARBA" id="ARBA00022454"/>
    </source>
</evidence>
<evidence type="ECO:0000256" key="10">
    <source>
        <dbReference type="ARBA" id="ARBA00023159"/>
    </source>
</evidence>
<feature type="region of interest" description="Disordered" evidence="14">
    <location>
        <begin position="66"/>
        <end position="107"/>
    </location>
</feature>
<dbReference type="EMBL" id="JAQQPM010000003">
    <property type="protein sequence ID" value="KAK2069798.1"/>
    <property type="molecule type" value="Genomic_DNA"/>
</dbReference>
<evidence type="ECO:0000256" key="5">
    <source>
        <dbReference type="ARBA" id="ARBA00019746"/>
    </source>
</evidence>
<evidence type="ECO:0000256" key="8">
    <source>
        <dbReference type="ARBA" id="ARBA00022895"/>
    </source>
</evidence>
<evidence type="ECO:0000256" key="2">
    <source>
        <dbReference type="ARBA" id="ARBA00004574"/>
    </source>
</evidence>
<feature type="compositionally biased region" description="Acidic residues" evidence="14">
    <location>
        <begin position="82"/>
        <end position="97"/>
    </location>
</feature>
<dbReference type="GO" id="GO:0000781">
    <property type="term" value="C:chromosome, telomeric region"/>
    <property type="evidence" value="ECO:0007669"/>
    <property type="project" value="UniProtKB-SubCell"/>
</dbReference>
<dbReference type="Pfam" id="PF08738">
    <property type="entry name" value="Gon7"/>
    <property type="match status" value="1"/>
</dbReference>
<dbReference type="InterPro" id="IPR014849">
    <property type="entry name" value="EKC/KEOPS_Gon7"/>
</dbReference>
<keyword evidence="6" id="KW-0158">Chromosome</keyword>
<dbReference type="GO" id="GO:0008033">
    <property type="term" value="P:tRNA processing"/>
    <property type="evidence" value="ECO:0007669"/>
    <property type="project" value="UniProtKB-KW"/>
</dbReference>
<evidence type="ECO:0000256" key="9">
    <source>
        <dbReference type="ARBA" id="ARBA00023015"/>
    </source>
</evidence>
<comment type="subcellular location">
    <subcellularLocation>
        <location evidence="2">Chromosome</location>
        <location evidence="2">Telomere</location>
    </subcellularLocation>
    <subcellularLocation>
        <location evidence="1">Nucleus</location>
    </subcellularLocation>
</comment>
<name>A0AAD9MDD7_9PEZI</name>